<dbReference type="GO" id="GO:0016020">
    <property type="term" value="C:membrane"/>
    <property type="evidence" value="ECO:0007669"/>
    <property type="project" value="InterPro"/>
</dbReference>
<dbReference type="EMBL" id="CAJNOR010004967">
    <property type="protein sequence ID" value="CAF1537845.1"/>
    <property type="molecule type" value="Genomic_DNA"/>
</dbReference>
<evidence type="ECO:0000256" key="7">
    <source>
        <dbReference type="ARBA" id="ARBA00022737"/>
    </source>
</evidence>
<evidence type="ECO:0000256" key="15">
    <source>
        <dbReference type="SAM" id="MobiDB-lite"/>
    </source>
</evidence>
<protein>
    <submittedName>
        <fullName evidence="19">Uncharacterized protein</fullName>
    </submittedName>
</protein>
<feature type="region of interest" description="Disordered" evidence="15">
    <location>
        <begin position="984"/>
        <end position="1015"/>
    </location>
</feature>
<keyword evidence="5" id="KW-0853">WD repeat</keyword>
<evidence type="ECO:0000256" key="14">
    <source>
        <dbReference type="ARBA" id="ARBA00045455"/>
    </source>
</evidence>
<dbReference type="PANTHER" id="PTHR46531">
    <property type="entry name" value="ZINC TRANSPORTER 6"/>
    <property type="match status" value="1"/>
</dbReference>
<dbReference type="SUPFAM" id="SSF54518">
    <property type="entry name" value="Tubby C-terminal domain-like"/>
    <property type="match status" value="1"/>
</dbReference>
<dbReference type="AlphaFoldDB" id="A0A815W1W9"/>
<comment type="function">
    <text evidence="14">Has probably no intrinsic transporter activity but together with SLC30A5 forms a functional zinc ion:proton antiporter heterodimer, mediating zinc entry into the lumen of organelles along the secretory pathway. As part of that zinc ion:proton antiporter, contributes to zinc ion homeostasis within the early secretory pathway and regulates the activation and folding of enzymes like alkaline phosphatases and enzymes involved in phosphatidylinositol glycan anchor biosynthesis.</text>
</comment>
<feature type="compositionally biased region" description="Low complexity" evidence="15">
    <location>
        <begin position="986"/>
        <end position="995"/>
    </location>
</feature>
<feature type="transmembrane region" description="Helical" evidence="16">
    <location>
        <begin position="214"/>
        <end position="237"/>
    </location>
</feature>
<comment type="caution">
    <text evidence="19">The sequence shown here is derived from an EMBL/GenBank/DDBJ whole genome shotgun (WGS) entry which is preliminary data.</text>
</comment>
<dbReference type="Proteomes" id="UP000663828">
    <property type="component" value="Unassembled WGS sequence"/>
</dbReference>
<feature type="transmembrane region" description="Helical" evidence="16">
    <location>
        <begin position="47"/>
        <end position="73"/>
    </location>
</feature>
<dbReference type="Pfam" id="PF24797">
    <property type="entry name" value="Beta-prop_WDR35_TULP_N"/>
    <property type="match status" value="1"/>
</dbReference>
<comment type="subcellular location">
    <subcellularLocation>
        <location evidence="2">Cytoplasm</location>
    </subcellularLocation>
    <subcellularLocation>
        <location evidence="1">Golgi apparatus</location>
        <location evidence="1">trans-Golgi network membrane</location>
        <topology evidence="1">Multi-pass membrane protein</topology>
    </subcellularLocation>
</comment>
<evidence type="ECO:0000256" key="6">
    <source>
        <dbReference type="ARBA" id="ARBA00022692"/>
    </source>
</evidence>
<feature type="compositionally biased region" description="Polar residues" evidence="15">
    <location>
        <begin position="1070"/>
        <end position="1086"/>
    </location>
</feature>
<keyword evidence="4" id="KW-0963">Cytoplasm</keyword>
<evidence type="ECO:0000256" key="16">
    <source>
        <dbReference type="SAM" id="Phobius"/>
    </source>
</evidence>
<keyword evidence="7" id="KW-0677">Repeat</keyword>
<dbReference type="GO" id="GO:0006829">
    <property type="term" value="P:zinc ion transport"/>
    <property type="evidence" value="ECO:0007669"/>
    <property type="project" value="TreeGrafter"/>
</dbReference>
<evidence type="ECO:0000259" key="18">
    <source>
        <dbReference type="Pfam" id="PF24797"/>
    </source>
</evidence>
<dbReference type="SUPFAM" id="SSF161111">
    <property type="entry name" value="Cation efflux protein transmembrane domain-like"/>
    <property type="match status" value="1"/>
</dbReference>
<proteinExistence type="predicted"/>
<evidence type="ECO:0000259" key="17">
    <source>
        <dbReference type="Pfam" id="PF01545"/>
    </source>
</evidence>
<evidence type="ECO:0000256" key="4">
    <source>
        <dbReference type="ARBA" id="ARBA00022490"/>
    </source>
</evidence>
<dbReference type="InterPro" id="IPR015943">
    <property type="entry name" value="WD40/YVTN_repeat-like_dom_sf"/>
</dbReference>
<evidence type="ECO:0000256" key="1">
    <source>
        <dbReference type="ARBA" id="ARBA00004166"/>
    </source>
</evidence>
<feature type="transmembrane region" description="Helical" evidence="16">
    <location>
        <begin position="243"/>
        <end position="262"/>
    </location>
</feature>
<evidence type="ECO:0000256" key="11">
    <source>
        <dbReference type="ARBA" id="ARBA00023065"/>
    </source>
</evidence>
<evidence type="ECO:0000256" key="9">
    <source>
        <dbReference type="ARBA" id="ARBA00022989"/>
    </source>
</evidence>
<evidence type="ECO:0000313" key="19">
    <source>
        <dbReference type="EMBL" id="CAF1537845.1"/>
    </source>
</evidence>
<reference evidence="19" key="1">
    <citation type="submission" date="2021-02" db="EMBL/GenBank/DDBJ databases">
        <authorList>
            <person name="Nowell W R."/>
        </authorList>
    </citation>
    <scope>NUCLEOTIDE SEQUENCE</scope>
</reference>
<dbReference type="InterPro" id="IPR052005">
    <property type="entry name" value="CDF_SLC30A"/>
</dbReference>
<feature type="transmembrane region" description="Helical" evidence="16">
    <location>
        <begin position="749"/>
        <end position="765"/>
    </location>
</feature>
<evidence type="ECO:0000256" key="2">
    <source>
        <dbReference type="ARBA" id="ARBA00004496"/>
    </source>
</evidence>
<dbReference type="InterPro" id="IPR025659">
    <property type="entry name" value="Tubby-like_C"/>
</dbReference>
<organism evidence="19 20">
    <name type="scientific">Adineta ricciae</name>
    <name type="common">Rotifer</name>
    <dbReference type="NCBI Taxonomy" id="249248"/>
    <lineage>
        <taxon>Eukaryota</taxon>
        <taxon>Metazoa</taxon>
        <taxon>Spiralia</taxon>
        <taxon>Gnathifera</taxon>
        <taxon>Rotifera</taxon>
        <taxon>Eurotatoria</taxon>
        <taxon>Bdelloidea</taxon>
        <taxon>Adinetida</taxon>
        <taxon>Adinetidae</taxon>
        <taxon>Adineta</taxon>
    </lineage>
</organism>
<keyword evidence="6 16" id="KW-0812">Transmembrane</keyword>
<evidence type="ECO:0000256" key="13">
    <source>
        <dbReference type="ARBA" id="ARBA00038600"/>
    </source>
</evidence>
<evidence type="ECO:0000256" key="5">
    <source>
        <dbReference type="ARBA" id="ARBA00022574"/>
    </source>
</evidence>
<feature type="transmembrane region" description="Helical" evidence="16">
    <location>
        <begin position="21"/>
        <end position="41"/>
    </location>
</feature>
<dbReference type="InterPro" id="IPR058533">
    <property type="entry name" value="Cation_efflux_TM"/>
</dbReference>
<name>A0A815W1W9_ADIRI</name>
<comment type="subunit">
    <text evidence="13">Heterodimer with SLC30A5; form a functional zinc ion transmembrane transporter.</text>
</comment>
<evidence type="ECO:0000313" key="20">
    <source>
        <dbReference type="Proteomes" id="UP000663828"/>
    </source>
</evidence>
<dbReference type="Gene3D" id="1.20.1510.10">
    <property type="entry name" value="Cation efflux protein transmembrane domain"/>
    <property type="match status" value="1"/>
</dbReference>
<dbReference type="Pfam" id="PF01545">
    <property type="entry name" value="Cation_efflux"/>
    <property type="match status" value="1"/>
</dbReference>
<keyword evidence="20" id="KW-1185">Reference proteome</keyword>
<dbReference type="InterPro" id="IPR056159">
    <property type="entry name" value="Beta-prop_IFT121_TULP_N"/>
</dbReference>
<evidence type="ECO:0000256" key="12">
    <source>
        <dbReference type="ARBA" id="ARBA00023136"/>
    </source>
</evidence>
<evidence type="ECO:0000256" key="8">
    <source>
        <dbReference type="ARBA" id="ARBA00022833"/>
    </source>
</evidence>
<dbReference type="GO" id="GO:0008324">
    <property type="term" value="F:monoatomic cation transmembrane transporter activity"/>
    <property type="evidence" value="ECO:0007669"/>
    <property type="project" value="InterPro"/>
</dbReference>
<feature type="region of interest" description="Disordered" evidence="15">
    <location>
        <begin position="1070"/>
        <end position="1112"/>
    </location>
</feature>
<accession>A0A815W1W9</accession>
<feature type="transmembrane region" description="Helical" evidence="16">
    <location>
        <begin position="114"/>
        <end position="132"/>
    </location>
</feature>
<keyword evidence="12 16" id="KW-0472">Membrane</keyword>
<feature type="domain" description="Cation efflux protein transmembrane" evidence="17">
    <location>
        <begin position="102"/>
        <end position="268"/>
    </location>
</feature>
<feature type="domain" description="IFT121/TULP4 N-terminal" evidence="18">
    <location>
        <begin position="458"/>
        <end position="760"/>
    </location>
</feature>
<feature type="transmembrane region" description="Helical" evidence="16">
    <location>
        <begin position="147"/>
        <end position="168"/>
    </location>
</feature>
<keyword evidence="9 16" id="KW-1133">Transmembrane helix</keyword>
<dbReference type="PANTHER" id="PTHR46531:SF1">
    <property type="entry name" value="ZINC TRANSPORTER 6"/>
    <property type="match status" value="1"/>
</dbReference>
<dbReference type="InterPro" id="IPR036322">
    <property type="entry name" value="WD40_repeat_dom_sf"/>
</dbReference>
<evidence type="ECO:0000256" key="10">
    <source>
        <dbReference type="ARBA" id="ARBA00023034"/>
    </source>
</evidence>
<dbReference type="Gene3D" id="2.130.10.10">
    <property type="entry name" value="YVTN repeat-like/Quinoprotein amine dehydrogenase"/>
    <property type="match status" value="1"/>
</dbReference>
<gene>
    <name evidence="19" type="ORF">XAT740_LOCUS41956</name>
</gene>
<dbReference type="InterPro" id="IPR027469">
    <property type="entry name" value="Cation_efflux_TMD_sf"/>
</dbReference>
<sequence>MNTATSVLRSLFYLLKGSHSRSTVIITMGTLVSCLVVFTLAGQTNSMALQAFCSLCIFDLLFIGTALLSAWNIENRNTKVRQKIQSTNNDSSTALFIPTQTVATFSYGTARFEVLAVFTSTMLSILGAFFILKESIEKFLENEPIHIGYLMPASFITFFMHLIVIYFVPNQSFDHVIAASSSSWLQEHVSDIFQNLCHYIPGLSRLLLPRINPLALLCWCGLAIIFSDSFLLTMGYGHFVDTLSSLLMAFMTFGTMVPMAVYSGKILLQTTPAHMIGQLDKCLHEASRLDGVLEFRHEHFWALSFGTLVGSLHVRCRLNTVANQSSSNRDADEQLVLAHVWNKLANVVQILTIHIFKDDWYRRQTHTFMQPQVTHHSHSHNSMNNPSSASAYNGFVVVTDLRSSIRKQTKQNVVDERTQIMYAYVELSNVARTDSIIQSLSWMNFTSTASNTDHSESSHDGWLATGNANHIVSVTYTSIKSDENLIPLDRTNFNLRAHRTEVRLVSWNVPYEKLATVDEKGVIFVWVKHDNRWSLELINDRSHPVTDMAWSHDGRMTVICYEDDFILAGSVTGQRYWSTVLNVPHAKISAVTWMPDVSHVILGTTGGQLIVMDHHGNTTDIFPLSSQTIKQLVYSCNKFYPEAPDNNATKFVNEDYILACSLENGQVLFLTHYLDQSPITVDTHLQNIKMDWSSPGEILAVGGHRCLDDMSYVNEVLFYTRRGEFLYRLTIPQTSQSLSALCWAHGNEIVFVACGCFVYTIWITYKPLPSMLTLCQMKIKKELLYNSIQNLDKLHLPNNLKEDLLRYYRSTIKGFLPDQKHLHIFVCNPLKSHLRLQCTMKRVDNERDNQTAATATTTTTTATANNLSGAVYVLYLEYLGGLIPLLTARRTSKLCPDFIIYDPKIKTNPILSSSSSFKLNASHSFAKRYLSSSKSHPNTFHNISNIHQSKSTINTNRSGLITNRNSIYVADTGVNNGSENLRIAKNNSDCSSGNDSDQDDEDNLSDLQEKQSRKRLANKANKLCTIAANIWGTRFKFYGHSAHLPDVLGSVTYKTSFLHLQPRQMTVTVANSSNIRKQKQQTLRNTATRKQRNTVGRQTRQSKPKKLDTKDNGELCRTRQISSSPHSSRRLQRTSIATTTVIHHYRQAHVDSSNIDSSSTSPINLSRSTSPATSIANFVRPISPPCIQV</sequence>
<keyword evidence="3" id="KW-0813">Transport</keyword>
<evidence type="ECO:0000256" key="3">
    <source>
        <dbReference type="ARBA" id="ARBA00022448"/>
    </source>
</evidence>
<keyword evidence="11" id="KW-0406">Ion transport</keyword>
<feature type="non-terminal residue" evidence="19">
    <location>
        <position position="1"/>
    </location>
</feature>
<dbReference type="SUPFAM" id="SSF50978">
    <property type="entry name" value="WD40 repeat-like"/>
    <property type="match status" value="1"/>
</dbReference>
<keyword evidence="10" id="KW-0333">Golgi apparatus</keyword>
<dbReference type="GO" id="GO:0005794">
    <property type="term" value="C:Golgi apparatus"/>
    <property type="evidence" value="ECO:0007669"/>
    <property type="project" value="UniProtKB-SubCell"/>
</dbReference>
<keyword evidence="8" id="KW-0862">Zinc</keyword>